<dbReference type="Proteomes" id="UP001162834">
    <property type="component" value="Chromosome"/>
</dbReference>
<dbReference type="EC" id="1.4.99.-" evidence="3"/>
<evidence type="ECO:0000313" key="4">
    <source>
        <dbReference type="Proteomes" id="UP001162834"/>
    </source>
</evidence>
<dbReference type="GO" id="GO:0005737">
    <property type="term" value="C:cytoplasm"/>
    <property type="evidence" value="ECO:0007669"/>
    <property type="project" value="TreeGrafter"/>
</dbReference>
<proteinExistence type="predicted"/>
<dbReference type="Gene3D" id="3.30.9.10">
    <property type="entry name" value="D-Amino Acid Oxidase, subunit A, domain 2"/>
    <property type="match status" value="1"/>
</dbReference>
<dbReference type="Gene3D" id="3.50.50.60">
    <property type="entry name" value="FAD/NAD(P)-binding domain"/>
    <property type="match status" value="2"/>
</dbReference>
<dbReference type="InterPro" id="IPR036188">
    <property type="entry name" value="FAD/NAD-bd_sf"/>
</dbReference>
<keyword evidence="4" id="KW-1185">Reference proteome</keyword>
<evidence type="ECO:0000313" key="3">
    <source>
        <dbReference type="EMBL" id="UGS35660.1"/>
    </source>
</evidence>
<dbReference type="SUPFAM" id="SSF54373">
    <property type="entry name" value="FAD-linked reductases, C-terminal domain"/>
    <property type="match status" value="1"/>
</dbReference>
<gene>
    <name evidence="3" type="primary">dadA1</name>
    <name evidence="3" type="ORF">DSM104329_02055</name>
</gene>
<sequence>MVGLSCAWFLQEAGVDVVVLDRTGVAAGASWGNAGWLSPALTVPLPEPAVLRYGLKAMADHRSPLYVPARVDPRLWRFLLEFSRHCTPRRWRSGMAAYRSLNEQALAAFDQLEAGGVRARSQPASIFAAFARDREAEGLLDELRLVAGTGQQIEIELLTGNQARERQPLLSDAVTLAVDVRSQRFINPGAYVAALADSVRARGGQIREGVTVHALRDAKPGVLVETDGAAPLHGEAAVIATGSWMPQLAAPHGVRTLVQAGRGYSFSVETDPPAEGPLYFPGARVACTPVDGRMRIAGMMEFRRADDPLDARRIGVIEAATRPLLQGVDWSSRRDEWVGPRPVTPDGLPLIGATSTKGIFVAGGHGMWGITLGPLTGRLLAHQITTGRTPVEIVPFNPLR</sequence>
<evidence type="ECO:0000256" key="1">
    <source>
        <dbReference type="ARBA" id="ARBA00023002"/>
    </source>
</evidence>
<dbReference type="AlphaFoldDB" id="A0A9E6XWE8"/>
<organism evidence="3 4">
    <name type="scientific">Capillimicrobium parvum</name>
    <dbReference type="NCBI Taxonomy" id="2884022"/>
    <lineage>
        <taxon>Bacteria</taxon>
        <taxon>Bacillati</taxon>
        <taxon>Actinomycetota</taxon>
        <taxon>Thermoleophilia</taxon>
        <taxon>Solirubrobacterales</taxon>
        <taxon>Capillimicrobiaceae</taxon>
        <taxon>Capillimicrobium</taxon>
    </lineage>
</organism>
<evidence type="ECO:0000259" key="2">
    <source>
        <dbReference type="Pfam" id="PF01266"/>
    </source>
</evidence>
<dbReference type="InterPro" id="IPR006076">
    <property type="entry name" value="FAD-dep_OxRdtase"/>
</dbReference>
<protein>
    <submittedName>
        <fullName evidence="3">D-amino acid dehydrogenase 1</fullName>
        <ecNumber evidence="3">1.4.99.-</ecNumber>
    </submittedName>
</protein>
<dbReference type="Pfam" id="PF01266">
    <property type="entry name" value="DAO"/>
    <property type="match status" value="1"/>
</dbReference>
<keyword evidence="1 3" id="KW-0560">Oxidoreductase</keyword>
<dbReference type="KEGG" id="sbae:DSM104329_02055"/>
<accession>A0A9E6XWE8</accession>
<dbReference type="PANTHER" id="PTHR13847:SF289">
    <property type="entry name" value="GLYCINE OXIDASE"/>
    <property type="match status" value="1"/>
</dbReference>
<reference evidence="3" key="1">
    <citation type="journal article" date="2022" name="Int. J. Syst. Evol. Microbiol.">
        <title>Pseudomonas aegrilactucae sp. nov. and Pseudomonas morbosilactucae sp. nov., pathogens causing bacterial rot of lettuce in Japan.</title>
        <authorList>
            <person name="Sawada H."/>
            <person name="Fujikawa T."/>
            <person name="Satou M."/>
        </authorList>
    </citation>
    <scope>NUCLEOTIDE SEQUENCE</scope>
    <source>
        <strain evidence="3">0166_1</strain>
    </source>
</reference>
<dbReference type="SUPFAM" id="SSF51971">
    <property type="entry name" value="Nucleotide-binding domain"/>
    <property type="match status" value="1"/>
</dbReference>
<dbReference type="GO" id="GO:0016491">
    <property type="term" value="F:oxidoreductase activity"/>
    <property type="evidence" value="ECO:0007669"/>
    <property type="project" value="UniProtKB-KW"/>
</dbReference>
<dbReference type="EMBL" id="CP087164">
    <property type="protein sequence ID" value="UGS35660.1"/>
    <property type="molecule type" value="Genomic_DNA"/>
</dbReference>
<dbReference type="PANTHER" id="PTHR13847">
    <property type="entry name" value="SARCOSINE DEHYDROGENASE-RELATED"/>
    <property type="match status" value="1"/>
</dbReference>
<name>A0A9E6XWE8_9ACTN</name>
<feature type="domain" description="FAD dependent oxidoreductase" evidence="2">
    <location>
        <begin position="1"/>
        <end position="382"/>
    </location>
</feature>